<keyword evidence="5 11" id="KW-0256">Endoplasmic reticulum</keyword>
<evidence type="ECO:0000256" key="1">
    <source>
        <dbReference type="ARBA" id="ARBA00001971"/>
    </source>
</evidence>
<dbReference type="Gene3D" id="1.10.630.10">
    <property type="entry name" value="Cytochrome P450"/>
    <property type="match status" value="2"/>
</dbReference>
<dbReference type="InterPro" id="IPR036396">
    <property type="entry name" value="Cyt_P450_sf"/>
</dbReference>
<dbReference type="GO" id="GO:0016712">
    <property type="term" value="F:oxidoreductase activity, acting on paired donors, with incorporation or reduction of molecular oxygen, reduced flavin or flavoprotein as one donor, and incorporation of one atom of oxygen"/>
    <property type="evidence" value="ECO:0007669"/>
    <property type="project" value="UniProtKB-EC"/>
</dbReference>
<comment type="subcellular location">
    <subcellularLocation>
        <location evidence="11">Endoplasmic reticulum membrane</location>
    </subcellularLocation>
    <subcellularLocation>
        <location evidence="11">Microsome membrane</location>
    </subcellularLocation>
</comment>
<dbReference type="InterPro" id="IPR050705">
    <property type="entry name" value="Cytochrome_P450_3A"/>
</dbReference>
<dbReference type="InterPro" id="IPR008072">
    <property type="entry name" value="Cyt_P450_E_CYP3A"/>
</dbReference>
<reference evidence="13" key="1">
    <citation type="submission" date="2025-08" db="UniProtKB">
        <authorList>
            <consortium name="Ensembl"/>
        </authorList>
    </citation>
    <scope>IDENTIFICATION</scope>
</reference>
<keyword evidence="10 12" id="KW-0472">Membrane</keyword>
<comment type="similarity">
    <text evidence="2 11">Belongs to the cytochrome P450 family.</text>
</comment>
<feature type="transmembrane region" description="Helical" evidence="12">
    <location>
        <begin position="214"/>
        <end position="232"/>
    </location>
</feature>
<evidence type="ECO:0000313" key="13">
    <source>
        <dbReference type="Ensembl" id="ENSCLMP00005046446.1"/>
    </source>
</evidence>
<dbReference type="SUPFAM" id="SSF48264">
    <property type="entry name" value="Cytochrome P450"/>
    <property type="match status" value="2"/>
</dbReference>
<protein>
    <recommendedName>
        <fullName evidence="11">Cytochrome P450 3A</fullName>
        <ecNumber evidence="11">1.14.14.-</ecNumber>
    </recommendedName>
</protein>
<dbReference type="FunFam" id="1.10.630.10:FF:000182">
    <property type="entry name" value="Cytochrome P450 3A4"/>
    <property type="match status" value="2"/>
</dbReference>
<dbReference type="AlphaFoldDB" id="A0A8C3ATR6"/>
<keyword evidence="8 11" id="KW-0408">Iron</keyword>
<dbReference type="PANTHER" id="PTHR24302">
    <property type="entry name" value="CYTOCHROME P450 FAMILY 3"/>
    <property type="match status" value="1"/>
</dbReference>
<dbReference type="GO" id="GO:0020037">
    <property type="term" value="F:heme binding"/>
    <property type="evidence" value="ECO:0007669"/>
    <property type="project" value="UniProtKB-UniRule"/>
</dbReference>
<proteinExistence type="inferred from homology"/>
<evidence type="ECO:0000256" key="2">
    <source>
        <dbReference type="ARBA" id="ARBA00010617"/>
    </source>
</evidence>
<evidence type="ECO:0000256" key="4">
    <source>
        <dbReference type="ARBA" id="ARBA00022723"/>
    </source>
</evidence>
<dbReference type="InterPro" id="IPR001128">
    <property type="entry name" value="Cyt_P450"/>
</dbReference>
<evidence type="ECO:0000256" key="10">
    <source>
        <dbReference type="ARBA" id="ARBA00023136"/>
    </source>
</evidence>
<accession>A0A8C3ATR6</accession>
<name>A0A8C3ATR6_CYCLU</name>
<keyword evidence="14" id="KW-1185">Reference proteome</keyword>
<evidence type="ECO:0000256" key="7">
    <source>
        <dbReference type="ARBA" id="ARBA00023002"/>
    </source>
</evidence>
<evidence type="ECO:0000256" key="8">
    <source>
        <dbReference type="ARBA" id="ARBA00023004"/>
    </source>
</evidence>
<dbReference type="PRINTS" id="PR01689">
    <property type="entry name" value="EP450IICYP3A"/>
</dbReference>
<organism evidence="13 14">
    <name type="scientific">Cyclopterus lumpus</name>
    <name type="common">Lumpsucker</name>
    <dbReference type="NCBI Taxonomy" id="8103"/>
    <lineage>
        <taxon>Eukaryota</taxon>
        <taxon>Metazoa</taxon>
        <taxon>Chordata</taxon>
        <taxon>Craniata</taxon>
        <taxon>Vertebrata</taxon>
        <taxon>Euteleostomi</taxon>
        <taxon>Actinopterygii</taxon>
        <taxon>Neopterygii</taxon>
        <taxon>Teleostei</taxon>
        <taxon>Neoteleostei</taxon>
        <taxon>Acanthomorphata</taxon>
        <taxon>Eupercaria</taxon>
        <taxon>Perciformes</taxon>
        <taxon>Cottioidei</taxon>
        <taxon>Cottales</taxon>
        <taxon>Cyclopteridae</taxon>
        <taxon>Cyclopterus</taxon>
    </lineage>
</organism>
<dbReference type="Pfam" id="PF00067">
    <property type="entry name" value="p450"/>
    <property type="match status" value="2"/>
</dbReference>
<reference evidence="13" key="2">
    <citation type="submission" date="2025-09" db="UniProtKB">
        <authorList>
            <consortium name="Ensembl"/>
        </authorList>
    </citation>
    <scope>IDENTIFICATION</scope>
</reference>
<dbReference type="PRINTS" id="PR00464">
    <property type="entry name" value="EP450II"/>
</dbReference>
<dbReference type="InterPro" id="IPR002402">
    <property type="entry name" value="Cyt_P450_E_grp-II"/>
</dbReference>
<evidence type="ECO:0000313" key="14">
    <source>
        <dbReference type="Proteomes" id="UP000694565"/>
    </source>
</evidence>
<comment type="cofactor">
    <cofactor evidence="1 11">
        <name>heme</name>
        <dbReference type="ChEBI" id="CHEBI:30413"/>
    </cofactor>
</comment>
<keyword evidence="3 11" id="KW-0349">Heme</keyword>
<dbReference type="GeneTree" id="ENSGT00950000182958"/>
<feature type="transmembrane region" description="Helical" evidence="12">
    <location>
        <begin position="6"/>
        <end position="28"/>
    </location>
</feature>
<dbReference type="PANTHER" id="PTHR24302:SF17">
    <property type="entry name" value="CYTOCHROME P450, FAMILY 3, SUBFAMILY C, POLYPEPTIDE 4-RELATED"/>
    <property type="match status" value="1"/>
</dbReference>
<dbReference type="Proteomes" id="UP000694565">
    <property type="component" value="Unplaced"/>
</dbReference>
<keyword evidence="7 11" id="KW-0560">Oxidoreductase</keyword>
<evidence type="ECO:0000256" key="9">
    <source>
        <dbReference type="ARBA" id="ARBA00023033"/>
    </source>
</evidence>
<evidence type="ECO:0000256" key="12">
    <source>
        <dbReference type="SAM" id="Phobius"/>
    </source>
</evidence>
<keyword evidence="12" id="KW-1133">Transmembrane helix</keyword>
<keyword evidence="12" id="KW-0812">Transmembrane</keyword>
<dbReference type="GO" id="GO:0005789">
    <property type="term" value="C:endoplasmic reticulum membrane"/>
    <property type="evidence" value="ECO:0007669"/>
    <property type="project" value="UniProtKB-SubCell"/>
</dbReference>
<dbReference type="GO" id="GO:0008395">
    <property type="term" value="F:steroid hydroxylase activity"/>
    <property type="evidence" value="ECO:0007669"/>
    <property type="project" value="TreeGrafter"/>
</dbReference>
<comment type="function">
    <text evidence="11">Cytochromes P450 are a group of heme-thiolate monooxygenases. In liver microsomes, this enzyme is involved in an NADPH-dependent electron transport pathway. It oxidizes a variety of structurally unrelated compounds, including steroids, fatty acids, and xenobiotics.</text>
</comment>
<comment type="catalytic activity">
    <reaction evidence="11">
        <text>an organic molecule + reduced [NADPH--hemoprotein reductase] + O2 = an alcohol + oxidized [NADPH--hemoprotein reductase] + H2O + H(+)</text>
        <dbReference type="Rhea" id="RHEA:17149"/>
        <dbReference type="Rhea" id="RHEA-COMP:11964"/>
        <dbReference type="Rhea" id="RHEA-COMP:11965"/>
        <dbReference type="ChEBI" id="CHEBI:15377"/>
        <dbReference type="ChEBI" id="CHEBI:15378"/>
        <dbReference type="ChEBI" id="CHEBI:15379"/>
        <dbReference type="ChEBI" id="CHEBI:30879"/>
        <dbReference type="ChEBI" id="CHEBI:57618"/>
        <dbReference type="ChEBI" id="CHEBI:58210"/>
        <dbReference type="ChEBI" id="CHEBI:142491"/>
        <dbReference type="EC" id="1.14.14.1"/>
    </reaction>
</comment>
<evidence type="ECO:0000256" key="6">
    <source>
        <dbReference type="ARBA" id="ARBA00022848"/>
    </source>
</evidence>
<dbReference type="Ensembl" id="ENSCLMT00005048057.1">
    <property type="protein sequence ID" value="ENSCLMP00005046446.1"/>
    <property type="gene ID" value="ENSCLMG00005021389.1"/>
</dbReference>
<keyword evidence="6 11" id="KW-0492">Microsome</keyword>
<sequence length="656" mass="75004">HVVLNLFSATTWTLLALVFGLLLLYGIWPYSLFKKLKIPGPRPFPFIGTFPYYRKGVISFDGECQAKYGDVWGLFDARLPVISVADPEIIKTVMVKECYSTFTNRRENTIAGPMADAITAVKDERWKRMRSTLSPCFTSGRLKQVFPIVARYADRLAEKLGQMQLDEPLDIKTFVAPYSLDVVTSASFSVESNSINNPDDPLNIHLKKILNMRLWPFFLLSTLVFPFGARLLELLKIEVMPRLSVDYFYNIIKSFKDQHGAEDSVSMSYRLSETLHEILSQAFIFIFGGYETTSVTLTYILYNLATNPDALQTLLEEIDANLPRDAPLRYEDVVGLEYLDQVLSESQRLMPTAPRLERVCKKTTQVHGLTIPEGVIVSVPVHLLHKDPRFWSSPELFRPERYGIWPYSLLKKLKIPGPRPFPFIGTFPYFRKGLISFDGECQAKYGDVWGLFEARLPVIMVADPEIIKTVMVKECYSTFTNRRENILAGPMTDAITAVKDERWKRMRSTLSPCFTSGRLKQVFPIVARYADRLAEKLGQMQLDEPLDIKTFVAPYSLDVVTSASFSVESNSINNPDDPLNIHLKKILNFRLWPFFLLSTLVFPFGARLLELLKIEVMPRLSVDYFYNIIKIFKDQHGAEDSVSMSYRLSETLVPEN</sequence>
<dbReference type="EC" id="1.14.14.-" evidence="11"/>
<evidence type="ECO:0000256" key="3">
    <source>
        <dbReference type="ARBA" id="ARBA00022617"/>
    </source>
</evidence>
<dbReference type="GO" id="GO:0005506">
    <property type="term" value="F:iron ion binding"/>
    <property type="evidence" value="ECO:0007669"/>
    <property type="project" value="UniProtKB-UniRule"/>
</dbReference>
<keyword evidence="4 11" id="KW-0479">Metal-binding</keyword>
<evidence type="ECO:0000256" key="5">
    <source>
        <dbReference type="ARBA" id="ARBA00022824"/>
    </source>
</evidence>
<evidence type="ECO:0000256" key="11">
    <source>
        <dbReference type="RuleBase" id="RU368049"/>
    </source>
</evidence>
<keyword evidence="9 11" id="KW-0503">Monooxygenase</keyword>